<accession>A0ABS5ZPH9</accession>
<comment type="caution">
    <text evidence="3">The sequence shown here is derived from an EMBL/GenBank/DDBJ whole genome shotgun (WGS) entry which is preliminary data.</text>
</comment>
<feature type="domain" description="HTH cro/C1-type" evidence="2">
    <location>
        <begin position="9"/>
        <end position="64"/>
    </location>
</feature>
<reference evidence="3 4" key="1">
    <citation type="journal article" date="2021" name="ISME J.">
        <title>Genomic evolution of the class Acidithiobacillia: deep-branching Proteobacteria living in extreme acidic conditions.</title>
        <authorList>
            <person name="Moya-Beltran A."/>
            <person name="Beard S."/>
            <person name="Rojas-Villalobos C."/>
            <person name="Issotta F."/>
            <person name="Gallardo Y."/>
            <person name="Ulloa R."/>
            <person name="Giaveno A."/>
            <person name="Degli Esposti M."/>
            <person name="Johnson D.B."/>
            <person name="Quatrini R."/>
        </authorList>
    </citation>
    <scope>NUCLEOTIDE SEQUENCE [LARGE SCALE GENOMIC DNA]</scope>
    <source>
        <strain evidence="3 4">ATCC 19703</strain>
    </source>
</reference>
<dbReference type="PANTHER" id="PTHR46558:SF4">
    <property type="entry name" value="DNA-BIDING PHAGE PROTEIN"/>
    <property type="match status" value="1"/>
</dbReference>
<keyword evidence="4" id="KW-1185">Reference proteome</keyword>
<dbReference type="SMART" id="SM00530">
    <property type="entry name" value="HTH_XRE"/>
    <property type="match status" value="1"/>
</dbReference>
<dbReference type="PROSITE" id="PS50943">
    <property type="entry name" value="HTH_CROC1"/>
    <property type="match status" value="1"/>
</dbReference>
<name>A0ABS5ZPH9_9PROT</name>
<organism evidence="3 4">
    <name type="scientific">Acidithiobacillus concretivorus</name>
    <dbReference type="NCBI Taxonomy" id="3063952"/>
    <lineage>
        <taxon>Bacteria</taxon>
        <taxon>Pseudomonadati</taxon>
        <taxon>Pseudomonadota</taxon>
        <taxon>Acidithiobacillia</taxon>
        <taxon>Acidithiobacillales</taxon>
        <taxon>Acidithiobacillaceae</taxon>
        <taxon>Acidithiobacillus</taxon>
    </lineage>
</organism>
<dbReference type="PANTHER" id="PTHR46558">
    <property type="entry name" value="TRACRIPTIONAL REGULATORY PROTEIN-RELATED-RELATED"/>
    <property type="match status" value="1"/>
</dbReference>
<dbReference type="EMBL" id="JABELD010000051">
    <property type="protein sequence ID" value="MBU2738538.1"/>
    <property type="molecule type" value="Genomic_DNA"/>
</dbReference>
<dbReference type="Proteomes" id="UP001197028">
    <property type="component" value="Unassembled WGS sequence"/>
</dbReference>
<dbReference type="Gene3D" id="1.10.260.40">
    <property type="entry name" value="lambda repressor-like DNA-binding domains"/>
    <property type="match status" value="1"/>
</dbReference>
<evidence type="ECO:0000256" key="1">
    <source>
        <dbReference type="ARBA" id="ARBA00023125"/>
    </source>
</evidence>
<dbReference type="CDD" id="cd00093">
    <property type="entry name" value="HTH_XRE"/>
    <property type="match status" value="1"/>
</dbReference>
<gene>
    <name evidence="3" type="ORF">HJG40_06980</name>
</gene>
<proteinExistence type="predicted"/>
<evidence type="ECO:0000313" key="3">
    <source>
        <dbReference type="EMBL" id="MBU2738538.1"/>
    </source>
</evidence>
<dbReference type="InterPro" id="IPR010982">
    <property type="entry name" value="Lambda_DNA-bd_dom_sf"/>
</dbReference>
<protein>
    <submittedName>
        <fullName evidence="3">Helix-turn-helix domain-containing protein</fullName>
    </submittedName>
</protein>
<dbReference type="SUPFAM" id="SSF47413">
    <property type="entry name" value="lambda repressor-like DNA-binding domains"/>
    <property type="match status" value="1"/>
</dbReference>
<evidence type="ECO:0000259" key="2">
    <source>
        <dbReference type="PROSITE" id="PS50943"/>
    </source>
</evidence>
<evidence type="ECO:0000313" key="4">
    <source>
        <dbReference type="Proteomes" id="UP001197028"/>
    </source>
</evidence>
<sequence>MTTTTGDRIRLAREKAGLTMSELAHRINVSKQLVWSWENGKIKDPRPEYVIAIRDALNVSIDWLILGKGEMSEEDNPYRVMTPHQKAVLDLYEGLPDSIKKEFFQSLQDKKQFFDMIMQEMLEKNKRLK</sequence>
<dbReference type="InterPro" id="IPR001387">
    <property type="entry name" value="Cro/C1-type_HTH"/>
</dbReference>
<keyword evidence="1" id="KW-0238">DNA-binding</keyword>
<dbReference type="Pfam" id="PF01381">
    <property type="entry name" value="HTH_3"/>
    <property type="match status" value="1"/>
</dbReference>